<feature type="transmembrane region" description="Helical" evidence="12">
    <location>
        <begin position="561"/>
        <end position="584"/>
    </location>
</feature>
<evidence type="ECO:0000313" key="13">
    <source>
        <dbReference type="EMBL" id="PRQ30253.1"/>
    </source>
</evidence>
<dbReference type="FunFam" id="3.80.10.10:FF:000213">
    <property type="entry name" value="Tyrosine-sulfated glycopeptide receptor 1"/>
    <property type="match status" value="1"/>
</dbReference>
<dbReference type="InterPro" id="IPR046956">
    <property type="entry name" value="RLP23-like"/>
</dbReference>
<evidence type="ECO:0000256" key="3">
    <source>
        <dbReference type="ARBA" id="ARBA00022475"/>
    </source>
</evidence>
<comment type="caution">
    <text evidence="13">The sequence shown here is derived from an EMBL/GenBank/DDBJ whole genome shotgun (WGS) entry which is preliminary data.</text>
</comment>
<gene>
    <name evidence="13" type="ORF">RchiOBHm_Chr5g0022591</name>
</gene>
<proteinExistence type="inferred from homology"/>
<dbReference type="PRINTS" id="PR00019">
    <property type="entry name" value="LEURICHRPT"/>
</dbReference>
<keyword evidence="10" id="KW-0675">Receptor</keyword>
<evidence type="ECO:0000256" key="8">
    <source>
        <dbReference type="ARBA" id="ARBA00022989"/>
    </source>
</evidence>
<protein>
    <submittedName>
        <fullName evidence="13">Putative leucine-rich repeat domain, L domain-containing protein</fullName>
    </submittedName>
</protein>
<reference evidence="13 14" key="1">
    <citation type="journal article" date="2018" name="Nat. Genet.">
        <title>The Rosa genome provides new insights in the design of modern roses.</title>
        <authorList>
            <person name="Bendahmane M."/>
        </authorList>
    </citation>
    <scope>NUCLEOTIDE SEQUENCE [LARGE SCALE GENOMIC DNA]</scope>
    <source>
        <strain evidence="14">cv. Old Blush</strain>
    </source>
</reference>
<evidence type="ECO:0000256" key="4">
    <source>
        <dbReference type="ARBA" id="ARBA00022614"/>
    </source>
</evidence>
<sequence>MVEGELPAALGMLEYLKELNLNSNQFSGSIPESLGQLSQLVHLDLTLNSWEGILTESHFRTLTKLKSFAVSTYGPRSLIFNMAHDWVPPFQLNSIDIADCRVGPAFGVWLQSQTELTEVTLRNTSISDFIPEEWFLKISFQLRYLDLSNNQIRGKLPFHMNSPSLGNIYLSHNQFVGPLPHWSSDAATTLDLRSNSFSGPIPSNYDQLLPNLIILALSDNHLNGSIPPSVCTNLSGLSTLILRSNHLSGELPRPWSLWRDLWVVDVADNNLSGNFSSSMGVPSSLNVLDLSNNNFGGQIPSSLFQNCSKLVSIDLGGNRFTGSIPLQTRPKVSNEFYMLRLRSNSLSGHIPHQLCSLPSIHIIDLGHNKFSGTIPKCLYNLTALAYVNDTTSTYNSLVYSEITSLTLKGQELVYNTNLYLVKSIDFSSNNLEGVIPEEISSLIALGTLNLSRNQLSGNIPSKIGNLQQLETLDLSHNHLSGQIPHSLSLLNFLAHLNLSFNNLSGRIPSGNQLQTLNDSSIYEGNPSLCGVPLSTVCPGDGAADPGDGDHNDDDIDENGKFGIVVSAVLGFIIGFWSVCGTLFMKKSWRYAYFRFFDDIKEKAALAIALRVARWQRRT</sequence>
<comment type="similarity">
    <text evidence="2">Belongs to the RLP family.</text>
</comment>
<dbReference type="Pfam" id="PF00560">
    <property type="entry name" value="LRR_1"/>
    <property type="match status" value="9"/>
</dbReference>
<evidence type="ECO:0000256" key="11">
    <source>
        <dbReference type="ARBA" id="ARBA00023180"/>
    </source>
</evidence>
<dbReference type="InterPro" id="IPR003591">
    <property type="entry name" value="Leu-rich_rpt_typical-subtyp"/>
</dbReference>
<evidence type="ECO:0000256" key="7">
    <source>
        <dbReference type="ARBA" id="ARBA00022737"/>
    </source>
</evidence>
<keyword evidence="3" id="KW-1003">Cell membrane</keyword>
<evidence type="ECO:0000313" key="14">
    <source>
        <dbReference type="Proteomes" id="UP000238479"/>
    </source>
</evidence>
<accession>A0A2P6Q7U7</accession>
<comment type="subcellular location">
    <subcellularLocation>
        <location evidence="1">Cell membrane</location>
        <topology evidence="1">Single-pass type I membrane protein</topology>
    </subcellularLocation>
</comment>
<evidence type="ECO:0000256" key="6">
    <source>
        <dbReference type="ARBA" id="ARBA00022729"/>
    </source>
</evidence>
<dbReference type="SUPFAM" id="SSF52047">
    <property type="entry name" value="RNI-like"/>
    <property type="match status" value="1"/>
</dbReference>
<dbReference type="EMBL" id="PDCK01000043">
    <property type="protein sequence ID" value="PRQ30253.1"/>
    <property type="molecule type" value="Genomic_DNA"/>
</dbReference>
<keyword evidence="5 12" id="KW-0812">Transmembrane</keyword>
<keyword evidence="14" id="KW-1185">Reference proteome</keyword>
<dbReference type="SMART" id="SM00369">
    <property type="entry name" value="LRR_TYP"/>
    <property type="match status" value="6"/>
</dbReference>
<dbReference type="Proteomes" id="UP000238479">
    <property type="component" value="Chromosome 5"/>
</dbReference>
<dbReference type="AlphaFoldDB" id="A0A2P6Q7U7"/>
<dbReference type="PANTHER" id="PTHR48063:SF90">
    <property type="entry name" value="OS11G0565920 PROTEIN"/>
    <property type="match status" value="1"/>
</dbReference>
<name>A0A2P6Q7U7_ROSCH</name>
<evidence type="ECO:0000256" key="5">
    <source>
        <dbReference type="ARBA" id="ARBA00022692"/>
    </source>
</evidence>
<keyword evidence="6" id="KW-0732">Signal</keyword>
<evidence type="ECO:0000256" key="12">
    <source>
        <dbReference type="SAM" id="Phobius"/>
    </source>
</evidence>
<dbReference type="InterPro" id="IPR032675">
    <property type="entry name" value="LRR_dom_sf"/>
</dbReference>
<evidence type="ECO:0000256" key="9">
    <source>
        <dbReference type="ARBA" id="ARBA00023136"/>
    </source>
</evidence>
<dbReference type="PROSITE" id="PS51450">
    <property type="entry name" value="LRR"/>
    <property type="match status" value="2"/>
</dbReference>
<dbReference type="Gene3D" id="3.80.10.10">
    <property type="entry name" value="Ribonuclease Inhibitor"/>
    <property type="match status" value="2"/>
</dbReference>
<keyword evidence="9 12" id="KW-0472">Membrane</keyword>
<evidence type="ECO:0000256" key="10">
    <source>
        <dbReference type="ARBA" id="ARBA00023170"/>
    </source>
</evidence>
<keyword evidence="8 12" id="KW-1133">Transmembrane helix</keyword>
<dbReference type="OMA" id="TIHDEWF"/>
<dbReference type="PANTHER" id="PTHR48063">
    <property type="entry name" value="LRR RECEPTOR-LIKE KINASE"/>
    <property type="match status" value="1"/>
</dbReference>
<evidence type="ECO:0000256" key="2">
    <source>
        <dbReference type="ARBA" id="ARBA00009592"/>
    </source>
</evidence>
<dbReference type="SUPFAM" id="SSF52058">
    <property type="entry name" value="L domain-like"/>
    <property type="match status" value="2"/>
</dbReference>
<keyword evidence="4" id="KW-0433">Leucine-rich repeat</keyword>
<keyword evidence="7" id="KW-0677">Repeat</keyword>
<dbReference type="GO" id="GO:0005886">
    <property type="term" value="C:plasma membrane"/>
    <property type="evidence" value="ECO:0007669"/>
    <property type="project" value="UniProtKB-SubCell"/>
</dbReference>
<dbReference type="Gramene" id="PRQ30253">
    <property type="protein sequence ID" value="PRQ30253"/>
    <property type="gene ID" value="RchiOBHm_Chr5g0022591"/>
</dbReference>
<organism evidence="13 14">
    <name type="scientific">Rosa chinensis</name>
    <name type="common">China rose</name>
    <dbReference type="NCBI Taxonomy" id="74649"/>
    <lineage>
        <taxon>Eukaryota</taxon>
        <taxon>Viridiplantae</taxon>
        <taxon>Streptophyta</taxon>
        <taxon>Embryophyta</taxon>
        <taxon>Tracheophyta</taxon>
        <taxon>Spermatophyta</taxon>
        <taxon>Magnoliopsida</taxon>
        <taxon>eudicotyledons</taxon>
        <taxon>Gunneridae</taxon>
        <taxon>Pentapetalae</taxon>
        <taxon>rosids</taxon>
        <taxon>fabids</taxon>
        <taxon>Rosales</taxon>
        <taxon>Rosaceae</taxon>
        <taxon>Rosoideae</taxon>
        <taxon>Rosoideae incertae sedis</taxon>
        <taxon>Rosa</taxon>
    </lineage>
</organism>
<dbReference type="FunFam" id="3.80.10.10:FF:000095">
    <property type="entry name" value="LRR receptor-like serine/threonine-protein kinase GSO1"/>
    <property type="match status" value="1"/>
</dbReference>
<dbReference type="InterPro" id="IPR001611">
    <property type="entry name" value="Leu-rich_rpt"/>
</dbReference>
<evidence type="ECO:0000256" key="1">
    <source>
        <dbReference type="ARBA" id="ARBA00004251"/>
    </source>
</evidence>
<keyword evidence="11" id="KW-0325">Glycoprotein</keyword>